<protein>
    <submittedName>
        <fullName evidence="2">Uncharacterized protein</fullName>
    </submittedName>
</protein>
<feature type="chain" id="PRO_5047307029" evidence="1">
    <location>
        <begin position="27"/>
        <end position="105"/>
    </location>
</feature>
<evidence type="ECO:0000313" key="3">
    <source>
        <dbReference type="Proteomes" id="UP001617669"/>
    </source>
</evidence>
<dbReference type="Proteomes" id="UP001617669">
    <property type="component" value="Unassembled WGS sequence"/>
</dbReference>
<reference evidence="2 3" key="1">
    <citation type="submission" date="2024-11" db="EMBL/GenBank/DDBJ databases">
        <authorList>
            <person name="Kaparullina E.N."/>
            <person name="Delegan Y.A."/>
            <person name="Doronina N.V."/>
        </authorList>
    </citation>
    <scope>NUCLEOTIDE SEQUENCE [LARGE SCALE GENOMIC DNA]</scope>
    <source>
        <strain evidence="2 3">7sh_L</strain>
    </source>
</reference>
<evidence type="ECO:0000256" key="1">
    <source>
        <dbReference type="SAM" id="SignalP"/>
    </source>
</evidence>
<feature type="signal peptide" evidence="1">
    <location>
        <begin position="1"/>
        <end position="26"/>
    </location>
</feature>
<keyword evidence="1" id="KW-0732">Signal</keyword>
<keyword evidence="3" id="KW-1185">Reference proteome</keyword>
<dbReference type="EMBL" id="JBIWXY010000001">
    <property type="protein sequence ID" value="MFJ5446012.1"/>
    <property type="molecule type" value="Genomic_DNA"/>
</dbReference>
<name>A0ABW8GKW0_9PROT</name>
<gene>
    <name evidence="2" type="ORF">ACIKP9_07205</name>
</gene>
<comment type="caution">
    <text evidence="2">The sequence shown here is derived from an EMBL/GenBank/DDBJ whole genome shotgun (WGS) entry which is preliminary data.</text>
</comment>
<evidence type="ECO:0000313" key="2">
    <source>
        <dbReference type="EMBL" id="MFJ5446012.1"/>
    </source>
</evidence>
<proteinExistence type="predicted"/>
<organism evidence="2 3">
    <name type="scientific">Methylobacillus methanolivorans</name>
    <dbReference type="NCBI Taxonomy" id="1848927"/>
    <lineage>
        <taxon>Bacteria</taxon>
        <taxon>Pseudomonadati</taxon>
        <taxon>Pseudomonadota</taxon>
        <taxon>Betaproteobacteria</taxon>
        <taxon>Nitrosomonadales</taxon>
        <taxon>Methylophilaceae</taxon>
        <taxon>Methylobacillus</taxon>
    </lineage>
</organism>
<accession>A0ABW8GKW0</accession>
<sequence>MKTIIRVLALSSLVSVLAGVGNTASATETCGGELRHALPVQMNKGAMVSVSDQVVSNRQGDIYAGHAQNLRAKPNKFDRYQRPVLVDKGICHQKLSAFNKTTIKM</sequence>
<dbReference type="RefSeq" id="WP_400881023.1">
    <property type="nucleotide sequence ID" value="NZ_JBIWXY010000001.1"/>
</dbReference>